<dbReference type="InterPro" id="IPR023346">
    <property type="entry name" value="Lysozyme-like_dom_sf"/>
</dbReference>
<name>A0A7Y8KY20_9BURK</name>
<reference evidence="2 3" key="1">
    <citation type="submission" date="2019-09" db="EMBL/GenBank/DDBJ databases">
        <title>Hydrogenophaga aromatica sp. nov., isolated from a para-xylene-degrading enrichment culture.</title>
        <authorList>
            <person name="Tancsics A."/>
            <person name="Banerjee S."/>
        </authorList>
    </citation>
    <scope>NUCLEOTIDE SEQUENCE [LARGE SCALE GENOMIC DNA]</scope>
    <source>
        <strain evidence="2 3">D2P1</strain>
    </source>
</reference>
<evidence type="ECO:0008006" key="4">
    <source>
        <dbReference type="Google" id="ProtNLM"/>
    </source>
</evidence>
<dbReference type="RefSeq" id="WP_177135724.1">
    <property type="nucleotide sequence ID" value="NZ_VYGV01000007.1"/>
</dbReference>
<feature type="region of interest" description="Disordered" evidence="1">
    <location>
        <begin position="327"/>
        <end position="368"/>
    </location>
</feature>
<dbReference type="PANTHER" id="PTHR34408">
    <property type="entry name" value="FAMILY PROTEIN, PUTATIVE-RELATED"/>
    <property type="match status" value="1"/>
</dbReference>
<dbReference type="AlphaFoldDB" id="A0A7Y8KY20"/>
<evidence type="ECO:0000256" key="1">
    <source>
        <dbReference type="SAM" id="MobiDB-lite"/>
    </source>
</evidence>
<dbReference type="InterPro" id="IPR052354">
    <property type="entry name" value="Cell_Wall_Dynamics_Protein"/>
</dbReference>
<sequence length="368" mass="40332">MANPDIPHLNSEQQRQRAEALLVTAYLSGITDPRELANFMGQVQHESQNFTRLEENLNYSGSRLYDVFPKRNGLTREGAQSIANIRDRTERQHAVAEQVYGGEWGKAGLGNTEAGDAFTFRGRGYIQLTGRSNYTDSGPKLGLDLVRHPELAANQQNAERIAVQYWKDNVQPVRSARTDATQAGSIINTGGIGGEVKGLPERQANAAAWESNLNQGYLEAALKRHPQAQVTAAADPLNQPLQLKPTHQLSPQSLQLIQQSEQQVRAIADRHQLPWNPGLDNTVHAVAQQAREQGLTGITHMKVQNGQIRFAQHDGYALREGQLDARSAANTDARASLTRMAQADQRPAHGSAFSATPARAAESPTMTM</sequence>
<dbReference type="EMBL" id="VYGV01000007">
    <property type="protein sequence ID" value="NWF45841.1"/>
    <property type="molecule type" value="Genomic_DNA"/>
</dbReference>
<protein>
    <recommendedName>
        <fullName evidence="4">Glycoside hydrolase family 19 catalytic domain-containing protein</fullName>
    </recommendedName>
</protein>
<proteinExistence type="predicted"/>
<organism evidence="2 3">
    <name type="scientific">Hydrogenophaga aromaticivorans</name>
    <dbReference type="NCBI Taxonomy" id="2610898"/>
    <lineage>
        <taxon>Bacteria</taxon>
        <taxon>Pseudomonadati</taxon>
        <taxon>Pseudomonadota</taxon>
        <taxon>Betaproteobacteria</taxon>
        <taxon>Burkholderiales</taxon>
        <taxon>Comamonadaceae</taxon>
        <taxon>Hydrogenophaga</taxon>
    </lineage>
</organism>
<dbReference type="Proteomes" id="UP000545507">
    <property type="component" value="Unassembled WGS sequence"/>
</dbReference>
<dbReference type="Gene3D" id="1.10.530.10">
    <property type="match status" value="1"/>
</dbReference>
<gene>
    <name evidence="2" type="ORF">F3K02_11355</name>
</gene>
<keyword evidence="3" id="KW-1185">Reference proteome</keyword>
<accession>A0A7Y8KY20</accession>
<dbReference type="PANTHER" id="PTHR34408:SF1">
    <property type="entry name" value="GLYCOSYL HYDROLASE FAMILY 19 DOMAIN-CONTAINING PROTEIN HI_1415"/>
    <property type="match status" value="1"/>
</dbReference>
<evidence type="ECO:0000313" key="2">
    <source>
        <dbReference type="EMBL" id="NWF45841.1"/>
    </source>
</evidence>
<comment type="caution">
    <text evidence="2">The sequence shown here is derived from an EMBL/GenBank/DDBJ whole genome shotgun (WGS) entry which is preliminary data.</text>
</comment>
<dbReference type="SUPFAM" id="SSF53955">
    <property type="entry name" value="Lysozyme-like"/>
    <property type="match status" value="1"/>
</dbReference>
<evidence type="ECO:0000313" key="3">
    <source>
        <dbReference type="Proteomes" id="UP000545507"/>
    </source>
</evidence>